<protein>
    <submittedName>
        <fullName evidence="2">Uncharacterized protein</fullName>
    </submittedName>
</protein>
<organism evidence="2 3">
    <name type="scientific">Phyllotreta striolata</name>
    <name type="common">Striped flea beetle</name>
    <name type="synonym">Crioceris striolata</name>
    <dbReference type="NCBI Taxonomy" id="444603"/>
    <lineage>
        <taxon>Eukaryota</taxon>
        <taxon>Metazoa</taxon>
        <taxon>Ecdysozoa</taxon>
        <taxon>Arthropoda</taxon>
        <taxon>Hexapoda</taxon>
        <taxon>Insecta</taxon>
        <taxon>Pterygota</taxon>
        <taxon>Neoptera</taxon>
        <taxon>Endopterygota</taxon>
        <taxon>Coleoptera</taxon>
        <taxon>Polyphaga</taxon>
        <taxon>Cucujiformia</taxon>
        <taxon>Chrysomeloidea</taxon>
        <taxon>Chrysomelidae</taxon>
        <taxon>Galerucinae</taxon>
        <taxon>Alticini</taxon>
        <taxon>Phyllotreta</taxon>
    </lineage>
</organism>
<evidence type="ECO:0000313" key="3">
    <source>
        <dbReference type="Proteomes" id="UP001153712"/>
    </source>
</evidence>
<evidence type="ECO:0000313" key="2">
    <source>
        <dbReference type="EMBL" id="CAG9856626.1"/>
    </source>
</evidence>
<dbReference type="Proteomes" id="UP001153712">
    <property type="component" value="Chromosome 12"/>
</dbReference>
<name>A0A9N9XL17_PHYSR</name>
<dbReference type="PROSITE" id="PS51257">
    <property type="entry name" value="PROKAR_LIPOPROTEIN"/>
    <property type="match status" value="1"/>
</dbReference>
<sequence>MKGAVFALFFAVAISSSYAATTTVGCTCPNLLTGVVNLISQLQDTLAPLLNPLGGLGNLVSQILDAVKNLVEQLGNALSNGNLLSGVNDLVANLLGQH</sequence>
<keyword evidence="1" id="KW-0732">Signal</keyword>
<keyword evidence="3" id="KW-1185">Reference proteome</keyword>
<feature type="signal peptide" evidence="1">
    <location>
        <begin position="1"/>
        <end position="19"/>
    </location>
</feature>
<evidence type="ECO:0000256" key="1">
    <source>
        <dbReference type="SAM" id="SignalP"/>
    </source>
</evidence>
<feature type="chain" id="PRO_5040408805" evidence="1">
    <location>
        <begin position="20"/>
        <end position="98"/>
    </location>
</feature>
<accession>A0A9N9XL17</accession>
<reference evidence="2" key="1">
    <citation type="submission" date="2022-01" db="EMBL/GenBank/DDBJ databases">
        <authorList>
            <person name="King R."/>
        </authorList>
    </citation>
    <scope>NUCLEOTIDE SEQUENCE</scope>
</reference>
<gene>
    <name evidence="2" type="ORF">PHYEVI_LOCUS3046</name>
</gene>
<dbReference type="AlphaFoldDB" id="A0A9N9XL17"/>
<proteinExistence type="predicted"/>
<dbReference type="EMBL" id="OU900105">
    <property type="protein sequence ID" value="CAG9856626.1"/>
    <property type="molecule type" value="Genomic_DNA"/>
</dbReference>